<dbReference type="CDD" id="cd07182">
    <property type="entry name" value="RNase_HII_bacteria_HII_like"/>
    <property type="match status" value="1"/>
</dbReference>
<gene>
    <name evidence="15" type="primary">rnhB_4</name>
    <name evidence="15" type="ORF">SDC9_04431</name>
</gene>
<dbReference type="InterPro" id="IPR001352">
    <property type="entry name" value="RNase_HII/HIII"/>
</dbReference>
<comment type="caution">
    <text evidence="15">The sequence shown here is derived from an EMBL/GenBank/DDBJ whole genome shotgun (WGS) entry which is preliminary data.</text>
</comment>
<evidence type="ECO:0000256" key="2">
    <source>
        <dbReference type="ARBA" id="ARBA00001936"/>
    </source>
</evidence>
<keyword evidence="8" id="KW-0963">Cytoplasm</keyword>
<dbReference type="PROSITE" id="PS51975">
    <property type="entry name" value="RNASE_H_2"/>
    <property type="match status" value="1"/>
</dbReference>
<comment type="cofactor">
    <cofactor evidence="3">
        <name>Mg(2+)</name>
        <dbReference type="ChEBI" id="CHEBI:18420"/>
    </cofactor>
</comment>
<organism evidence="15">
    <name type="scientific">bioreactor metagenome</name>
    <dbReference type="NCBI Taxonomy" id="1076179"/>
    <lineage>
        <taxon>unclassified sequences</taxon>
        <taxon>metagenomes</taxon>
        <taxon>ecological metagenomes</taxon>
    </lineage>
</organism>
<evidence type="ECO:0000259" key="14">
    <source>
        <dbReference type="PROSITE" id="PS51975"/>
    </source>
</evidence>
<dbReference type="InterPro" id="IPR024567">
    <property type="entry name" value="RNase_HII/HIII_dom"/>
</dbReference>
<protein>
    <recommendedName>
        <fullName evidence="7">Ribonuclease HII</fullName>
        <ecNumber evidence="6">3.1.26.4</ecNumber>
    </recommendedName>
</protein>
<dbReference type="GO" id="GO:0006298">
    <property type="term" value="P:mismatch repair"/>
    <property type="evidence" value="ECO:0007669"/>
    <property type="project" value="TreeGrafter"/>
</dbReference>
<keyword evidence="10" id="KW-0479">Metal-binding</keyword>
<proteinExistence type="inferred from homology"/>
<comment type="cofactor">
    <cofactor evidence="2">
        <name>Mn(2+)</name>
        <dbReference type="ChEBI" id="CHEBI:29035"/>
    </cofactor>
</comment>
<keyword evidence="13" id="KW-0464">Manganese</keyword>
<dbReference type="InterPro" id="IPR022898">
    <property type="entry name" value="RNase_HII"/>
</dbReference>
<evidence type="ECO:0000256" key="11">
    <source>
        <dbReference type="ARBA" id="ARBA00022759"/>
    </source>
</evidence>
<evidence type="ECO:0000256" key="8">
    <source>
        <dbReference type="ARBA" id="ARBA00022490"/>
    </source>
</evidence>
<evidence type="ECO:0000256" key="10">
    <source>
        <dbReference type="ARBA" id="ARBA00022723"/>
    </source>
</evidence>
<dbReference type="NCBIfam" id="NF000595">
    <property type="entry name" value="PRK00015.1-3"/>
    <property type="match status" value="1"/>
</dbReference>
<dbReference type="EC" id="3.1.26.4" evidence="6"/>
<dbReference type="PANTHER" id="PTHR10954">
    <property type="entry name" value="RIBONUCLEASE H2 SUBUNIT A"/>
    <property type="match status" value="1"/>
</dbReference>
<name>A0A644SW98_9ZZZZ</name>
<dbReference type="InterPro" id="IPR036397">
    <property type="entry name" value="RNaseH_sf"/>
</dbReference>
<dbReference type="PANTHER" id="PTHR10954:SF18">
    <property type="entry name" value="RIBONUCLEASE HII"/>
    <property type="match status" value="1"/>
</dbReference>
<evidence type="ECO:0000256" key="12">
    <source>
        <dbReference type="ARBA" id="ARBA00022801"/>
    </source>
</evidence>
<evidence type="ECO:0000256" key="3">
    <source>
        <dbReference type="ARBA" id="ARBA00001946"/>
    </source>
</evidence>
<comment type="catalytic activity">
    <reaction evidence="1">
        <text>Endonucleolytic cleavage to 5'-phosphomonoester.</text>
        <dbReference type="EC" id="3.1.26.4"/>
    </reaction>
</comment>
<dbReference type="GO" id="GO:0004523">
    <property type="term" value="F:RNA-DNA hybrid ribonuclease activity"/>
    <property type="evidence" value="ECO:0007669"/>
    <property type="project" value="UniProtKB-EC"/>
</dbReference>
<evidence type="ECO:0000256" key="5">
    <source>
        <dbReference type="ARBA" id="ARBA00007383"/>
    </source>
</evidence>
<evidence type="ECO:0000313" key="15">
    <source>
        <dbReference type="EMBL" id="MPL58885.1"/>
    </source>
</evidence>
<dbReference type="GO" id="GO:0003723">
    <property type="term" value="F:RNA binding"/>
    <property type="evidence" value="ECO:0007669"/>
    <property type="project" value="InterPro"/>
</dbReference>
<keyword evidence="9" id="KW-0540">Nuclease</keyword>
<keyword evidence="12 15" id="KW-0378">Hydrolase</keyword>
<evidence type="ECO:0000256" key="13">
    <source>
        <dbReference type="ARBA" id="ARBA00023211"/>
    </source>
</evidence>
<dbReference type="GO" id="GO:0043137">
    <property type="term" value="P:DNA replication, removal of RNA primer"/>
    <property type="evidence" value="ECO:0007669"/>
    <property type="project" value="TreeGrafter"/>
</dbReference>
<evidence type="ECO:0000256" key="7">
    <source>
        <dbReference type="ARBA" id="ARBA00019179"/>
    </source>
</evidence>
<feature type="domain" description="RNase H type-2" evidence="14">
    <location>
        <begin position="19"/>
        <end position="207"/>
    </location>
</feature>
<dbReference type="GO" id="GO:0005737">
    <property type="term" value="C:cytoplasm"/>
    <property type="evidence" value="ECO:0007669"/>
    <property type="project" value="UniProtKB-SubCell"/>
</dbReference>
<comment type="subcellular location">
    <subcellularLocation>
        <location evidence="4">Cytoplasm</location>
    </subcellularLocation>
</comment>
<dbReference type="SUPFAM" id="SSF53098">
    <property type="entry name" value="Ribonuclease H-like"/>
    <property type="match status" value="1"/>
</dbReference>
<accession>A0A644SW98</accession>
<dbReference type="Pfam" id="PF01351">
    <property type="entry name" value="RNase_HII"/>
    <property type="match status" value="1"/>
</dbReference>
<evidence type="ECO:0000256" key="9">
    <source>
        <dbReference type="ARBA" id="ARBA00022722"/>
    </source>
</evidence>
<evidence type="ECO:0000256" key="1">
    <source>
        <dbReference type="ARBA" id="ARBA00000077"/>
    </source>
</evidence>
<dbReference type="GO" id="GO:0046872">
    <property type="term" value="F:metal ion binding"/>
    <property type="evidence" value="ECO:0007669"/>
    <property type="project" value="UniProtKB-KW"/>
</dbReference>
<dbReference type="Gene3D" id="3.30.420.10">
    <property type="entry name" value="Ribonuclease H-like superfamily/Ribonuclease H"/>
    <property type="match status" value="1"/>
</dbReference>
<dbReference type="EMBL" id="VSSQ01000008">
    <property type="protein sequence ID" value="MPL58885.1"/>
    <property type="molecule type" value="Genomic_DNA"/>
</dbReference>
<dbReference type="GO" id="GO:0032299">
    <property type="term" value="C:ribonuclease H2 complex"/>
    <property type="evidence" value="ECO:0007669"/>
    <property type="project" value="TreeGrafter"/>
</dbReference>
<evidence type="ECO:0000256" key="4">
    <source>
        <dbReference type="ARBA" id="ARBA00004496"/>
    </source>
</evidence>
<dbReference type="HAMAP" id="MF_00052_B">
    <property type="entry name" value="RNase_HII_B"/>
    <property type="match status" value="1"/>
</dbReference>
<reference evidence="15" key="1">
    <citation type="submission" date="2019-08" db="EMBL/GenBank/DDBJ databases">
        <authorList>
            <person name="Kucharzyk K."/>
            <person name="Murdoch R.W."/>
            <person name="Higgins S."/>
            <person name="Loffler F."/>
        </authorList>
    </citation>
    <scope>NUCLEOTIDE SEQUENCE</scope>
</reference>
<dbReference type="InterPro" id="IPR012337">
    <property type="entry name" value="RNaseH-like_sf"/>
</dbReference>
<evidence type="ECO:0000256" key="6">
    <source>
        <dbReference type="ARBA" id="ARBA00012180"/>
    </source>
</evidence>
<comment type="similarity">
    <text evidence="5">Belongs to the RNase HII family.</text>
</comment>
<sequence length="211" mass="22997">MNRILRKEDLPSILALPPASVCGIDEAGRGPLAGPVCAAAVILPETFPLGILDDSKVLSHKKREGAYRRIIEEALDWAVAWATWEEIGALNILNASLLAMRRAYEALSLEPAIVLVDGNRPPDLGCPCSALIDGDALHPSIMAASILAKVSRDRMMLRLDAVQPEYGFCRHKGYPTREHRRAIRSYGPSLWERPGFAGSLVPRSLLKTPGV</sequence>
<keyword evidence="11" id="KW-0255">Endonuclease</keyword>
<dbReference type="AlphaFoldDB" id="A0A644SW98"/>